<evidence type="ECO:0000259" key="2">
    <source>
        <dbReference type="Pfam" id="PF05347"/>
    </source>
</evidence>
<reference evidence="4 5" key="1">
    <citation type="submission" date="2017-03" db="EMBL/GenBank/DDBJ databases">
        <title>Genomes of endolithic fungi from Antarctica.</title>
        <authorList>
            <person name="Coleine C."/>
            <person name="Masonjones S."/>
            <person name="Stajich J.E."/>
        </authorList>
    </citation>
    <scope>NUCLEOTIDE SEQUENCE [LARGE SCALE GENOMIC DNA]</scope>
    <source>
        <strain evidence="4 5">CCFEE 6314</strain>
    </source>
</reference>
<evidence type="ECO:0000256" key="1">
    <source>
        <dbReference type="SAM" id="MobiDB-lite"/>
    </source>
</evidence>
<sequence>MSLTNPLHLYRHLLREATYLPLPNVREYITEHIRQSFRRYDKRQVSLNTISNTQDDPLPSIPSSSSLSPPAPFPSPSQKPNSLTLQRQTTLLHNGRKFHSTLQRANAGYPRAMGKILRMSYGRTGRRRHELLDSYVAQTTRKTSTPLSPGPAKDKSSPDWKIPAAMDALMQSQMMHQHQIIRWGTNCRVRMPMKISPERNIRGDPVCKSRRKNMLHAWYLSNVRAVMAPLPEREYTALHRLVSGEDPMPKPPTRRPRARVPVLVVGVDGHSSEYTDDKDKDIEEWLREEDEHVANIKTFAATRSPSQSNPQTPASLIVNGPVSQPRHQDRPRRWETRNLRRLLQRAVLTQTPVVGRTPTFPEDLLPAAGEVKVELDQSDGADLNQDSSNNDKSKSITPKPRKPLAVVWDDGYSREGLRLANIKSVANRTQGQLLFG</sequence>
<dbReference type="AlphaFoldDB" id="A0A438NJS8"/>
<protein>
    <submittedName>
        <fullName evidence="4">Uncharacterized protein</fullName>
    </submittedName>
</protein>
<evidence type="ECO:0000259" key="3">
    <source>
        <dbReference type="Pfam" id="PF20263"/>
    </source>
</evidence>
<feature type="domain" description="LYR motif-containing protein Cup1-like N-terminal" evidence="3">
    <location>
        <begin position="85"/>
        <end position="132"/>
    </location>
</feature>
<feature type="region of interest" description="Disordered" evidence="1">
    <location>
        <begin position="50"/>
        <end position="83"/>
    </location>
</feature>
<dbReference type="CDD" id="cd20273">
    <property type="entry name" value="Complex1_LYR_unchar"/>
    <property type="match status" value="1"/>
</dbReference>
<feature type="compositionally biased region" description="Basic and acidic residues" evidence="1">
    <location>
        <begin position="326"/>
        <end position="335"/>
    </location>
</feature>
<evidence type="ECO:0000313" key="5">
    <source>
        <dbReference type="Proteomes" id="UP000288859"/>
    </source>
</evidence>
<feature type="compositionally biased region" description="Low complexity" evidence="1">
    <location>
        <begin position="57"/>
        <end position="68"/>
    </location>
</feature>
<accession>A0A438NJS8</accession>
<dbReference type="EMBL" id="NAJM01000001">
    <property type="protein sequence ID" value="RVX75965.1"/>
    <property type="molecule type" value="Genomic_DNA"/>
</dbReference>
<organism evidence="4 5">
    <name type="scientific">Exophiala mesophila</name>
    <name type="common">Black yeast-like fungus</name>
    <dbReference type="NCBI Taxonomy" id="212818"/>
    <lineage>
        <taxon>Eukaryota</taxon>
        <taxon>Fungi</taxon>
        <taxon>Dikarya</taxon>
        <taxon>Ascomycota</taxon>
        <taxon>Pezizomycotina</taxon>
        <taxon>Eurotiomycetes</taxon>
        <taxon>Chaetothyriomycetidae</taxon>
        <taxon>Chaetothyriales</taxon>
        <taxon>Herpotrichiellaceae</taxon>
        <taxon>Exophiala</taxon>
    </lineage>
</organism>
<name>A0A438NJS8_EXOME</name>
<feature type="compositionally biased region" description="Polar residues" evidence="1">
    <location>
        <begin position="301"/>
        <end position="314"/>
    </location>
</feature>
<feature type="domain" description="Complex 1 LYR protein" evidence="2">
    <location>
        <begin position="6"/>
        <end position="42"/>
    </location>
</feature>
<dbReference type="InterPro" id="IPR046896">
    <property type="entry name" value="Cup1-like_N"/>
</dbReference>
<dbReference type="VEuPathDB" id="FungiDB:PV10_01671"/>
<feature type="region of interest" description="Disordered" evidence="1">
    <location>
        <begin position="379"/>
        <end position="402"/>
    </location>
</feature>
<dbReference type="Pfam" id="PF20263">
    <property type="entry name" value="LYRM2-like"/>
    <property type="match status" value="1"/>
</dbReference>
<feature type="region of interest" description="Disordered" evidence="1">
    <location>
        <begin position="139"/>
        <end position="159"/>
    </location>
</feature>
<dbReference type="Pfam" id="PF05347">
    <property type="entry name" value="Complex1_LYR"/>
    <property type="match status" value="1"/>
</dbReference>
<evidence type="ECO:0000313" key="4">
    <source>
        <dbReference type="EMBL" id="RVX75965.1"/>
    </source>
</evidence>
<dbReference type="Proteomes" id="UP000288859">
    <property type="component" value="Unassembled WGS sequence"/>
</dbReference>
<feature type="region of interest" description="Disordered" evidence="1">
    <location>
        <begin position="300"/>
        <end position="335"/>
    </location>
</feature>
<gene>
    <name evidence="4" type="ORF">B0A52_00322</name>
</gene>
<comment type="caution">
    <text evidence="4">The sequence shown here is derived from an EMBL/GenBank/DDBJ whole genome shotgun (WGS) entry which is preliminary data.</text>
</comment>
<proteinExistence type="predicted"/>
<dbReference type="InterPro" id="IPR008011">
    <property type="entry name" value="Complex1_LYR_dom"/>
</dbReference>
<dbReference type="OrthoDB" id="5521299at2759"/>